<feature type="transmembrane region" description="Helical" evidence="1">
    <location>
        <begin position="396"/>
        <end position="418"/>
    </location>
</feature>
<dbReference type="InterPro" id="IPR025105">
    <property type="entry name" value="DUF4010"/>
</dbReference>
<dbReference type="Proteomes" id="UP000325778">
    <property type="component" value="Chromosome"/>
</dbReference>
<dbReference type="PANTHER" id="PTHR39084">
    <property type="entry name" value="MEMBRANE PROTEIN-RELATED"/>
    <property type="match status" value="1"/>
</dbReference>
<feature type="transmembrane region" description="Helical" evidence="1">
    <location>
        <begin position="206"/>
        <end position="228"/>
    </location>
</feature>
<feature type="transmembrane region" description="Helical" evidence="1">
    <location>
        <begin position="152"/>
        <end position="171"/>
    </location>
</feature>
<feature type="transmembrane region" description="Helical" evidence="1">
    <location>
        <begin position="12"/>
        <end position="33"/>
    </location>
</feature>
<feature type="domain" description="DUF4010" evidence="3">
    <location>
        <begin position="186"/>
        <end position="383"/>
    </location>
</feature>
<name>A0AB37CX36_ACINO</name>
<feature type="transmembrane region" description="Helical" evidence="1">
    <location>
        <begin position="309"/>
        <end position="329"/>
    </location>
</feature>
<dbReference type="Pfam" id="PF02308">
    <property type="entry name" value="MgtC"/>
    <property type="match status" value="1"/>
</dbReference>
<evidence type="ECO:0000313" key="4">
    <source>
        <dbReference type="EMBL" id="QGA44675.1"/>
    </source>
</evidence>
<dbReference type="InterPro" id="IPR049177">
    <property type="entry name" value="MgtC_SapB_SrpB_YhiD_N"/>
</dbReference>
<reference evidence="4 5" key="1">
    <citation type="journal article" date="2021" name="MSphere">
        <title>Complete Genome Sequencing of Acinetobacter baumannii AC1633 and Acinetobacter nosocomialis AC1530 Unveils a Large Multidrug-Resistant Plasmid Encoding the NDM-1 and OXA-58 Carbapenemases.</title>
        <authorList>
            <person name="Alattraqchi A.G."/>
            <person name="Mohd Rani F."/>
            <person name="A. Rahman N.I."/>
            <person name="Ismail S."/>
            <person name="Cleary D.W."/>
            <person name="Clarke S.C."/>
            <person name="Yeo C.C."/>
        </authorList>
    </citation>
    <scope>NUCLEOTIDE SEQUENCE [LARGE SCALE GENOMIC DNA]</scope>
    <source>
        <strain evidence="4 5">AC1530</strain>
    </source>
</reference>
<proteinExistence type="predicted"/>
<dbReference type="PANTHER" id="PTHR39084:SF1">
    <property type="entry name" value="DUF4010 DOMAIN-CONTAINING PROTEIN"/>
    <property type="match status" value="1"/>
</dbReference>
<feature type="transmembrane region" description="Helical" evidence="1">
    <location>
        <begin position="177"/>
        <end position="194"/>
    </location>
</feature>
<keyword evidence="1" id="KW-0472">Membrane</keyword>
<feature type="domain" description="MgtC/SapB/SrpB/YhiD N-terminal" evidence="2">
    <location>
        <begin position="22"/>
        <end position="136"/>
    </location>
</feature>
<evidence type="ECO:0000256" key="1">
    <source>
        <dbReference type="SAM" id="Phobius"/>
    </source>
</evidence>
<feature type="transmembrane region" description="Helical" evidence="1">
    <location>
        <begin position="336"/>
        <end position="359"/>
    </location>
</feature>
<dbReference type="AlphaFoldDB" id="A0AB37CX36"/>
<keyword evidence="1" id="KW-1133">Transmembrane helix</keyword>
<dbReference type="EMBL" id="CP045560">
    <property type="protein sequence ID" value="QGA44675.1"/>
    <property type="molecule type" value="Genomic_DNA"/>
</dbReference>
<evidence type="ECO:0000259" key="3">
    <source>
        <dbReference type="Pfam" id="PF13194"/>
    </source>
</evidence>
<protein>
    <submittedName>
        <fullName evidence="4">DUF4010 domain-containing protein</fullName>
    </submittedName>
</protein>
<keyword evidence="1" id="KW-0812">Transmembrane</keyword>
<feature type="transmembrane region" description="Helical" evidence="1">
    <location>
        <begin position="106"/>
        <end position="131"/>
    </location>
</feature>
<evidence type="ECO:0000259" key="2">
    <source>
        <dbReference type="Pfam" id="PF02308"/>
    </source>
</evidence>
<feature type="transmembrane region" description="Helical" evidence="1">
    <location>
        <begin position="53"/>
        <end position="86"/>
    </location>
</feature>
<evidence type="ECO:0000313" key="5">
    <source>
        <dbReference type="Proteomes" id="UP000325778"/>
    </source>
</evidence>
<feature type="transmembrane region" description="Helical" evidence="1">
    <location>
        <begin position="240"/>
        <end position="262"/>
    </location>
</feature>
<feature type="transmembrane region" description="Helical" evidence="1">
    <location>
        <begin position="365"/>
        <end position="384"/>
    </location>
</feature>
<accession>A0AB37CX36</accession>
<organism evidence="4 5">
    <name type="scientific">Acinetobacter nosocomialis</name>
    <dbReference type="NCBI Taxonomy" id="106654"/>
    <lineage>
        <taxon>Bacteria</taxon>
        <taxon>Pseudomonadati</taxon>
        <taxon>Pseudomonadota</taxon>
        <taxon>Gammaproteobacteria</taxon>
        <taxon>Moraxellales</taxon>
        <taxon>Moraxellaceae</taxon>
        <taxon>Acinetobacter</taxon>
        <taxon>Acinetobacter calcoaceticus/baumannii complex</taxon>
    </lineage>
</organism>
<sequence>MNLPMTMSLQTASFEEFITIIAAALGCGLLIGLERERSKLKHEYKTFAGFRSFAISSLLGAICFLFGTEIGIVGALLIGAISIVSLKNQPNDPGVTTELAFIMTYFIGALCIWNISLAAGLAVIMTIILLAKQSMHGIASQWITESELRDGIFLLALLLIALPLVPNKPFWGPVLNPHVILKLLTLILFVQALAHIAKRLLSSKNALLLSSLASGFVSSTATIASLGLEVRSGRANAKTNAGAALMSCVSTLVQTLIIVVGISLAWFKLIIFPTLIALAFLAVWAFIILRKAEPRSTTTPELDSRMFSLKEAIIIAGTLTLIQAGVYGLSLYLGDAGLIAGTLLASLFEIHAAIAAVIVQGEPNNAHTSLLIAFMSGFAVHAIAKSINSAISGGMRYALAFIPAQILHMTIFISLLWMNLHWF</sequence>
<gene>
    <name evidence="4" type="ORF">GD578_12965</name>
</gene>
<feature type="transmembrane region" description="Helical" evidence="1">
    <location>
        <begin position="269"/>
        <end position="289"/>
    </location>
</feature>
<dbReference type="Pfam" id="PF13194">
    <property type="entry name" value="DUF4010"/>
    <property type="match status" value="1"/>
</dbReference>
<dbReference type="RefSeq" id="WP_002049080.1">
    <property type="nucleotide sequence ID" value="NZ_CABMHW010000001.1"/>
</dbReference>